<protein>
    <submittedName>
        <fullName evidence="11">ABC transporter ATP-binding protein</fullName>
    </submittedName>
</protein>
<gene>
    <name evidence="11" type="ORF">GCM10023149_13970</name>
</gene>
<feature type="domain" description="ABC transmembrane type-1" evidence="10">
    <location>
        <begin position="51"/>
        <end position="339"/>
    </location>
</feature>
<dbReference type="SMART" id="SM00382">
    <property type="entry name" value="AAA"/>
    <property type="match status" value="1"/>
</dbReference>
<comment type="caution">
    <text evidence="11">The sequence shown here is derived from an EMBL/GenBank/DDBJ whole genome shotgun (WGS) entry which is preliminary data.</text>
</comment>
<name>A0ABP8G3T9_9SPHI</name>
<keyword evidence="5 8" id="KW-1133">Transmembrane helix</keyword>
<dbReference type="EMBL" id="BAABFT010000003">
    <property type="protein sequence ID" value="GAA4316761.1"/>
    <property type="molecule type" value="Genomic_DNA"/>
</dbReference>
<comment type="subcellular location">
    <subcellularLocation>
        <location evidence="1">Cell membrane</location>
        <topology evidence="1">Multi-pass membrane protein</topology>
    </subcellularLocation>
</comment>
<dbReference type="InterPro" id="IPR003439">
    <property type="entry name" value="ABC_transporter-like_ATP-bd"/>
</dbReference>
<dbReference type="RefSeq" id="WP_345210301.1">
    <property type="nucleotide sequence ID" value="NZ_BAABFT010000003.1"/>
</dbReference>
<keyword evidence="4 11" id="KW-0067">ATP-binding</keyword>
<evidence type="ECO:0000256" key="1">
    <source>
        <dbReference type="ARBA" id="ARBA00004651"/>
    </source>
</evidence>
<feature type="transmembrane region" description="Helical" evidence="8">
    <location>
        <begin position="49"/>
        <end position="70"/>
    </location>
</feature>
<feature type="transmembrane region" description="Helical" evidence="8">
    <location>
        <begin position="278"/>
        <end position="300"/>
    </location>
</feature>
<evidence type="ECO:0000256" key="3">
    <source>
        <dbReference type="ARBA" id="ARBA00022741"/>
    </source>
</evidence>
<evidence type="ECO:0000256" key="4">
    <source>
        <dbReference type="ARBA" id="ARBA00022840"/>
    </source>
</evidence>
<feature type="transmembrane region" description="Helical" evidence="8">
    <location>
        <begin position="180"/>
        <end position="207"/>
    </location>
</feature>
<evidence type="ECO:0000259" key="10">
    <source>
        <dbReference type="PROSITE" id="PS50929"/>
    </source>
</evidence>
<dbReference type="Gene3D" id="1.20.1560.10">
    <property type="entry name" value="ABC transporter type 1, transmembrane domain"/>
    <property type="match status" value="1"/>
</dbReference>
<dbReference type="PANTHER" id="PTHR43394">
    <property type="entry name" value="ATP-DEPENDENT PERMEASE MDL1, MITOCHONDRIAL"/>
    <property type="match status" value="1"/>
</dbReference>
<feature type="domain" description="ABC transporter" evidence="9">
    <location>
        <begin position="374"/>
        <end position="614"/>
    </location>
</feature>
<dbReference type="InterPro" id="IPR003593">
    <property type="entry name" value="AAA+_ATPase"/>
</dbReference>
<dbReference type="InterPro" id="IPR036640">
    <property type="entry name" value="ABC1_TM_sf"/>
</dbReference>
<evidence type="ECO:0000313" key="11">
    <source>
        <dbReference type="EMBL" id="GAA4316761.1"/>
    </source>
</evidence>
<proteinExistence type="predicted"/>
<evidence type="ECO:0000256" key="5">
    <source>
        <dbReference type="ARBA" id="ARBA00022989"/>
    </source>
</evidence>
<keyword evidence="2 8" id="KW-0812">Transmembrane</keyword>
<dbReference type="InterPro" id="IPR011527">
    <property type="entry name" value="ABC1_TM_dom"/>
</dbReference>
<dbReference type="PROSITE" id="PS00211">
    <property type="entry name" value="ABC_TRANSPORTER_1"/>
    <property type="match status" value="1"/>
</dbReference>
<keyword evidence="3" id="KW-0547">Nucleotide-binding</keyword>
<dbReference type="GO" id="GO:0005524">
    <property type="term" value="F:ATP binding"/>
    <property type="evidence" value="ECO:0007669"/>
    <property type="project" value="UniProtKB-KW"/>
</dbReference>
<dbReference type="PROSITE" id="PS50893">
    <property type="entry name" value="ABC_TRANSPORTER_2"/>
    <property type="match status" value="1"/>
</dbReference>
<dbReference type="InterPro" id="IPR039421">
    <property type="entry name" value="Type_1_exporter"/>
</dbReference>
<dbReference type="Gene3D" id="3.40.50.300">
    <property type="entry name" value="P-loop containing nucleotide triphosphate hydrolases"/>
    <property type="match status" value="1"/>
</dbReference>
<feature type="transmembrane region" description="Helical" evidence="8">
    <location>
        <begin position="91"/>
        <end position="110"/>
    </location>
</feature>
<dbReference type="Pfam" id="PF00005">
    <property type="entry name" value="ABC_tran"/>
    <property type="match status" value="1"/>
</dbReference>
<evidence type="ECO:0000256" key="8">
    <source>
        <dbReference type="SAM" id="Phobius"/>
    </source>
</evidence>
<evidence type="ECO:0000259" key="9">
    <source>
        <dbReference type="PROSITE" id="PS50893"/>
    </source>
</evidence>
<dbReference type="PANTHER" id="PTHR43394:SF1">
    <property type="entry name" value="ATP-BINDING CASSETTE SUB-FAMILY B MEMBER 10, MITOCHONDRIAL"/>
    <property type="match status" value="1"/>
</dbReference>
<evidence type="ECO:0000256" key="6">
    <source>
        <dbReference type="ARBA" id="ARBA00023136"/>
    </source>
</evidence>
<dbReference type="InterPro" id="IPR017871">
    <property type="entry name" value="ABC_transporter-like_CS"/>
</dbReference>
<feature type="compositionally biased region" description="Basic and acidic residues" evidence="7">
    <location>
        <begin position="1"/>
        <end position="11"/>
    </location>
</feature>
<evidence type="ECO:0000313" key="12">
    <source>
        <dbReference type="Proteomes" id="UP001500582"/>
    </source>
</evidence>
<dbReference type="SUPFAM" id="SSF52540">
    <property type="entry name" value="P-loop containing nucleoside triphosphate hydrolases"/>
    <property type="match status" value="1"/>
</dbReference>
<evidence type="ECO:0000256" key="7">
    <source>
        <dbReference type="SAM" id="MobiDB-lite"/>
    </source>
</evidence>
<sequence length="620" mass="70334">MKTKEQGDTPDTKNTPGKKAGRLTMRDRLISYRNLPRFFKLVWKVSPRLTFINLFIRILQAAIPLIMLTVGKQIIDEAIKITHDQSISHDYLWELIVIEFAMVILLIVMSKATSLIDELLGEKLTNNTTNMIMAHAATLDLVQFENSLFYDKLERARQQTTGRAILLTHVFSQIQDTITILSLLAVLVMFSVWIIPVLAISILPSLFGEFYFNAKNYSLIRSQTQGRRELDYLTLAGTSDNTAKEVRLFSLSGFFIQRFKNISVNLYKAKRRFGVKKSIISSLINIPGALGFYSVFIYIVEQVLVGKLSVGDLTLLLGTIRQLGSLVQGSAKRLSAVAQGAIYLTDFFDFFEIKHSIVVPPNPRPFPSPIVTGFTFENVGFKYINSDRWANRHLNFTLRPGEKLALVGENGAGKTTLVKLLVRLYDPTEGRILLDGYDLKEYNINDIRAQMGIIFQDFIRYQLTAAENIAVGNLAELKNRELIEQAARQSLADTIIERLPAKYDQILGHYFDKGFELSGGEWQKVALARAYMRDSQIVILDEPTAALDARSEYEVFQRFSSITEKKTAVLISHRFSTVRMADRIVVLERGEIIEIGSHEELLQQEGRYAELFELQALGYK</sequence>
<organism evidence="11 12">
    <name type="scientific">Mucilaginibacter gynuensis</name>
    <dbReference type="NCBI Taxonomy" id="1302236"/>
    <lineage>
        <taxon>Bacteria</taxon>
        <taxon>Pseudomonadati</taxon>
        <taxon>Bacteroidota</taxon>
        <taxon>Sphingobacteriia</taxon>
        <taxon>Sphingobacteriales</taxon>
        <taxon>Sphingobacteriaceae</taxon>
        <taxon>Mucilaginibacter</taxon>
    </lineage>
</organism>
<reference evidence="12" key="1">
    <citation type="journal article" date="2019" name="Int. J. Syst. Evol. Microbiol.">
        <title>The Global Catalogue of Microorganisms (GCM) 10K type strain sequencing project: providing services to taxonomists for standard genome sequencing and annotation.</title>
        <authorList>
            <consortium name="The Broad Institute Genomics Platform"/>
            <consortium name="The Broad Institute Genome Sequencing Center for Infectious Disease"/>
            <person name="Wu L."/>
            <person name="Ma J."/>
        </authorList>
    </citation>
    <scope>NUCLEOTIDE SEQUENCE [LARGE SCALE GENOMIC DNA]</scope>
    <source>
        <strain evidence="12">JCM 17705</strain>
    </source>
</reference>
<dbReference type="Proteomes" id="UP001500582">
    <property type="component" value="Unassembled WGS sequence"/>
</dbReference>
<keyword evidence="6 8" id="KW-0472">Membrane</keyword>
<dbReference type="InterPro" id="IPR027417">
    <property type="entry name" value="P-loop_NTPase"/>
</dbReference>
<accession>A0ABP8G3T9</accession>
<keyword evidence="12" id="KW-1185">Reference proteome</keyword>
<dbReference type="PROSITE" id="PS50929">
    <property type="entry name" value="ABC_TM1F"/>
    <property type="match status" value="1"/>
</dbReference>
<evidence type="ECO:0000256" key="2">
    <source>
        <dbReference type="ARBA" id="ARBA00022692"/>
    </source>
</evidence>
<dbReference type="SUPFAM" id="SSF90123">
    <property type="entry name" value="ABC transporter transmembrane region"/>
    <property type="match status" value="1"/>
</dbReference>
<feature type="region of interest" description="Disordered" evidence="7">
    <location>
        <begin position="1"/>
        <end position="20"/>
    </location>
</feature>